<evidence type="ECO:0000313" key="3">
    <source>
        <dbReference type="Proteomes" id="UP000199199"/>
    </source>
</evidence>
<feature type="region of interest" description="Disordered" evidence="1">
    <location>
        <begin position="1"/>
        <end position="23"/>
    </location>
</feature>
<dbReference type="OrthoDB" id="226574at2157"/>
<organism evidence="2 3">
    <name type="scientific">Halostagnicola kamekurae</name>
    <dbReference type="NCBI Taxonomy" id="619731"/>
    <lineage>
        <taxon>Archaea</taxon>
        <taxon>Methanobacteriati</taxon>
        <taxon>Methanobacteriota</taxon>
        <taxon>Stenosarchaea group</taxon>
        <taxon>Halobacteria</taxon>
        <taxon>Halobacteriales</taxon>
        <taxon>Natrialbaceae</taxon>
        <taxon>Halostagnicola</taxon>
    </lineage>
</organism>
<reference evidence="3" key="1">
    <citation type="submission" date="2016-10" db="EMBL/GenBank/DDBJ databases">
        <authorList>
            <person name="Varghese N."/>
            <person name="Submissions S."/>
        </authorList>
    </citation>
    <scope>NUCLEOTIDE SEQUENCE [LARGE SCALE GENOMIC DNA]</scope>
    <source>
        <strain evidence="3">DSM 22427</strain>
    </source>
</reference>
<sequence length="620" mass="70088">MSGSGFFERTEFNTETGPQDPEEAIRERHDPEVAYAHILKLSASVDSGLEAVPEENQTAAEVYAAVDLFRATIQYIEEFGTYLRAQAVSDESFIESLIRTSASNLVPFFKACQNHTLDSYLDDQDCQLNATEWISEQFGYQQMQDGRIQPPDESSERPSEEELSEYIEGSISYIEAELEAIATFYLNFKEAYNAVKHGNRVMVNPSPRFTVDSEQTEPQDLETEDTYASFLCKESGDTGGNPYILTLPSSFLERWSLDIADRVNQLYTHAYEITTISQGDRVSVDFYRAGASGGGETISYFSIQNTDGTIIVPKKDVPEMVSEFELEEGLSVELVASWSLSGSTLHFEIEYATEPTPDYPIEVSLQFEETDSLRELGRGQFNFSVDPGRLSVSKYLELLDIQNRDDISDIEFKFPDGEVFTESLEDSFEGIQLPQPEDREFLEFVKRIELANQTRIPFPLAYSDEHYNVFEEYQNEDLDRDTAEEVLSEFKEAGEETLSTKIIAEIWDEPQEQVEVEDIDPEQRLDLGLIDGCVEMQGDGIEKTRGEPGEVLKSEPAPSSYSAQEIIEIIEEDGIQGLSEVTEQELAPEERESKVGYKVFFGGETIWGTIDTLYVGIFRE</sequence>
<gene>
    <name evidence="2" type="ORF">SAMN04488556_1918</name>
</gene>
<accession>A0A1I6RMR4</accession>
<keyword evidence="3" id="KW-1185">Reference proteome</keyword>
<dbReference type="AlphaFoldDB" id="A0A1I6RMR4"/>
<protein>
    <submittedName>
        <fullName evidence="2">Uncharacterized protein</fullName>
    </submittedName>
</protein>
<name>A0A1I6RMR4_9EURY</name>
<evidence type="ECO:0000313" key="2">
    <source>
        <dbReference type="EMBL" id="SFS66007.1"/>
    </source>
</evidence>
<proteinExistence type="predicted"/>
<dbReference type="EMBL" id="FOZS01000002">
    <property type="protein sequence ID" value="SFS66007.1"/>
    <property type="molecule type" value="Genomic_DNA"/>
</dbReference>
<dbReference type="Proteomes" id="UP000199199">
    <property type="component" value="Unassembled WGS sequence"/>
</dbReference>
<dbReference type="RefSeq" id="WP_092904042.1">
    <property type="nucleotide sequence ID" value="NZ_FOZS01000002.1"/>
</dbReference>
<evidence type="ECO:0000256" key="1">
    <source>
        <dbReference type="SAM" id="MobiDB-lite"/>
    </source>
</evidence>